<evidence type="ECO:0000313" key="3">
    <source>
        <dbReference type="Proteomes" id="UP000824107"/>
    </source>
</evidence>
<protein>
    <submittedName>
        <fullName evidence="2">Uncharacterized protein</fullName>
    </submittedName>
</protein>
<dbReference type="AlphaFoldDB" id="A0A9D1M4K8"/>
<dbReference type="EMBL" id="DVNC01000036">
    <property type="protein sequence ID" value="HIU53514.1"/>
    <property type="molecule type" value="Genomic_DNA"/>
</dbReference>
<comment type="caution">
    <text evidence="2">The sequence shown here is derived from an EMBL/GenBank/DDBJ whole genome shotgun (WGS) entry which is preliminary data.</text>
</comment>
<keyword evidence="1" id="KW-0472">Membrane</keyword>
<name>A0A9D1M4K8_9PROT</name>
<organism evidence="2 3">
    <name type="scientific">Candidatus Scatocola faecipullorum</name>
    <dbReference type="NCBI Taxonomy" id="2840917"/>
    <lineage>
        <taxon>Bacteria</taxon>
        <taxon>Pseudomonadati</taxon>
        <taxon>Pseudomonadota</taxon>
        <taxon>Alphaproteobacteria</taxon>
        <taxon>Rhodospirillales</taxon>
        <taxon>Rhodospirillaceae</taxon>
        <taxon>Rhodospirillaceae incertae sedis</taxon>
        <taxon>Candidatus Scatocola</taxon>
    </lineage>
</organism>
<feature type="transmembrane region" description="Helical" evidence="1">
    <location>
        <begin position="20"/>
        <end position="41"/>
    </location>
</feature>
<dbReference type="Proteomes" id="UP000824107">
    <property type="component" value="Unassembled WGS sequence"/>
</dbReference>
<proteinExistence type="predicted"/>
<evidence type="ECO:0000313" key="2">
    <source>
        <dbReference type="EMBL" id="HIU53514.1"/>
    </source>
</evidence>
<reference evidence="2" key="1">
    <citation type="submission" date="2020-10" db="EMBL/GenBank/DDBJ databases">
        <authorList>
            <person name="Gilroy R."/>
        </authorList>
    </citation>
    <scope>NUCLEOTIDE SEQUENCE</scope>
    <source>
        <strain evidence="2">ChiW3-316</strain>
    </source>
</reference>
<gene>
    <name evidence="2" type="ORF">IAD20_05480</name>
</gene>
<sequence>MREMILKAVANPPKILWGPFLPTLLNLGIQFPLMFMCMGVFKMNPLIFIVTIVAAHGVIVLWGGKEPHISSMIQAFGQCRRISNNLYKEKGNKFAP</sequence>
<accession>A0A9D1M4K8</accession>
<evidence type="ECO:0000256" key="1">
    <source>
        <dbReference type="SAM" id="Phobius"/>
    </source>
</evidence>
<keyword evidence="1" id="KW-1133">Transmembrane helix</keyword>
<feature type="transmembrane region" description="Helical" evidence="1">
    <location>
        <begin position="47"/>
        <end position="64"/>
    </location>
</feature>
<reference evidence="2" key="2">
    <citation type="journal article" date="2021" name="PeerJ">
        <title>Extensive microbial diversity within the chicken gut microbiome revealed by metagenomics and culture.</title>
        <authorList>
            <person name="Gilroy R."/>
            <person name="Ravi A."/>
            <person name="Getino M."/>
            <person name="Pursley I."/>
            <person name="Horton D.L."/>
            <person name="Alikhan N.F."/>
            <person name="Baker D."/>
            <person name="Gharbi K."/>
            <person name="Hall N."/>
            <person name="Watson M."/>
            <person name="Adriaenssens E.M."/>
            <person name="Foster-Nyarko E."/>
            <person name="Jarju S."/>
            <person name="Secka A."/>
            <person name="Antonio M."/>
            <person name="Oren A."/>
            <person name="Chaudhuri R.R."/>
            <person name="La Ragione R."/>
            <person name="Hildebrand F."/>
            <person name="Pallen M.J."/>
        </authorList>
    </citation>
    <scope>NUCLEOTIDE SEQUENCE</scope>
    <source>
        <strain evidence="2">ChiW3-316</strain>
    </source>
</reference>
<keyword evidence="1" id="KW-0812">Transmembrane</keyword>